<dbReference type="HOGENOM" id="CLU_1325324_0_0_6"/>
<evidence type="ECO:0000313" key="6">
    <source>
        <dbReference type="EMBL" id="GAD29801.1"/>
    </source>
</evidence>
<name>A0A0U1P538_PHOLE</name>
<reference evidence="7" key="1">
    <citation type="submission" date="2012-12" db="EMBL/GenBank/DDBJ databases">
        <title>Genome Sequence of Photobacterium leiognathi lrivu.4.1.</title>
        <authorList>
            <person name="Urbanczyk H."/>
            <person name="Ogura Y."/>
            <person name="Hayashi T."/>
            <person name="Dunlap P.V."/>
        </authorList>
    </citation>
    <scope>NUCLEOTIDE SEQUENCE [LARGE SCALE GENOMIC DNA]</scope>
    <source>
        <strain evidence="7">lrivu.4.1</strain>
    </source>
</reference>
<dbReference type="Gene3D" id="1.10.443.10">
    <property type="entry name" value="Intergrase catalytic core"/>
    <property type="match status" value="1"/>
</dbReference>
<gene>
    <name evidence="6" type="ORF">PLEI_1454</name>
</gene>
<dbReference type="InterPro" id="IPR013762">
    <property type="entry name" value="Integrase-like_cat_sf"/>
</dbReference>
<dbReference type="PANTHER" id="PTHR30349">
    <property type="entry name" value="PHAGE INTEGRASE-RELATED"/>
    <property type="match status" value="1"/>
</dbReference>
<protein>
    <submittedName>
        <fullName evidence="6">Phage integrase family protein</fullName>
    </submittedName>
</protein>
<dbReference type="Proteomes" id="UP000030675">
    <property type="component" value="Unassembled WGS sequence"/>
</dbReference>
<dbReference type="GO" id="GO:0015074">
    <property type="term" value="P:DNA integration"/>
    <property type="evidence" value="ECO:0007669"/>
    <property type="project" value="UniProtKB-KW"/>
</dbReference>
<keyword evidence="3" id="KW-0238">DNA-binding</keyword>
<dbReference type="SUPFAM" id="SSF56349">
    <property type="entry name" value="DNA breaking-rejoining enzymes"/>
    <property type="match status" value="1"/>
</dbReference>
<dbReference type="AlphaFoldDB" id="A0A0U1P538"/>
<dbReference type="InterPro" id="IPR002104">
    <property type="entry name" value="Integrase_catalytic"/>
</dbReference>
<evidence type="ECO:0000256" key="3">
    <source>
        <dbReference type="ARBA" id="ARBA00023125"/>
    </source>
</evidence>
<evidence type="ECO:0000259" key="5">
    <source>
        <dbReference type="PROSITE" id="PS51898"/>
    </source>
</evidence>
<comment type="similarity">
    <text evidence="1">Belongs to the 'phage' integrase family.</text>
</comment>
<dbReference type="InterPro" id="IPR011010">
    <property type="entry name" value="DNA_brk_join_enz"/>
</dbReference>
<keyword evidence="2" id="KW-0229">DNA integration</keyword>
<proteinExistence type="inferred from homology"/>
<keyword evidence="4" id="KW-0233">DNA recombination</keyword>
<dbReference type="InterPro" id="IPR050090">
    <property type="entry name" value="Tyrosine_recombinase_XerCD"/>
</dbReference>
<dbReference type="EMBL" id="DF196819">
    <property type="protein sequence ID" value="GAD29801.1"/>
    <property type="molecule type" value="Genomic_DNA"/>
</dbReference>
<dbReference type="Pfam" id="PF00589">
    <property type="entry name" value="Phage_integrase"/>
    <property type="match status" value="1"/>
</dbReference>
<organism evidence="6 7">
    <name type="scientific">Photobacterium leiognathi lrivu.4.1</name>
    <dbReference type="NCBI Taxonomy" id="1248232"/>
    <lineage>
        <taxon>Bacteria</taxon>
        <taxon>Pseudomonadati</taxon>
        <taxon>Pseudomonadota</taxon>
        <taxon>Gammaproteobacteria</taxon>
        <taxon>Vibrionales</taxon>
        <taxon>Vibrionaceae</taxon>
        <taxon>Photobacterium</taxon>
    </lineage>
</organism>
<dbReference type="PROSITE" id="PS51898">
    <property type="entry name" value="TYR_RECOMBINASE"/>
    <property type="match status" value="1"/>
</dbReference>
<evidence type="ECO:0000256" key="1">
    <source>
        <dbReference type="ARBA" id="ARBA00008857"/>
    </source>
</evidence>
<feature type="domain" description="Tyr recombinase" evidence="5">
    <location>
        <begin position="1"/>
        <end position="177"/>
    </location>
</feature>
<sequence length="207" mass="22811">MVEPIINMTERKMFISMLKVQNQKAHAFALVSMSTALRASDVLSLKWSDMNINLETKTITVGVKEQKTGSKRIPAIKGQAFDALIKLHGQGEYVFMGNKGKPMGRHAMTAAYKKAASTIGLSYNVNTHSGRKTNIFSGWMHGMDLETARIKAGHSSKDITYQYTSAQRFYELAEAEVADDTLFGGGVVDGYDIEVRARELAKAEVLA</sequence>
<evidence type="ECO:0000256" key="4">
    <source>
        <dbReference type="ARBA" id="ARBA00023172"/>
    </source>
</evidence>
<accession>A0A0U1P538</accession>
<dbReference type="GO" id="GO:0006310">
    <property type="term" value="P:DNA recombination"/>
    <property type="evidence" value="ECO:0007669"/>
    <property type="project" value="UniProtKB-KW"/>
</dbReference>
<dbReference type="PANTHER" id="PTHR30349:SF41">
    <property type="entry name" value="INTEGRASE_RECOMBINASE PROTEIN MJ0367-RELATED"/>
    <property type="match status" value="1"/>
</dbReference>
<evidence type="ECO:0000256" key="2">
    <source>
        <dbReference type="ARBA" id="ARBA00022908"/>
    </source>
</evidence>
<evidence type="ECO:0000313" key="7">
    <source>
        <dbReference type="Proteomes" id="UP000030675"/>
    </source>
</evidence>
<dbReference type="RefSeq" id="WP_023932320.1">
    <property type="nucleotide sequence ID" value="NZ_DF196819.1"/>
</dbReference>
<dbReference type="GO" id="GO:0003677">
    <property type="term" value="F:DNA binding"/>
    <property type="evidence" value="ECO:0007669"/>
    <property type="project" value="UniProtKB-KW"/>
</dbReference>